<dbReference type="EMBL" id="ABXU01000023">
    <property type="protein sequence ID" value="EEB34389.1"/>
    <property type="molecule type" value="Genomic_DNA"/>
</dbReference>
<gene>
    <name evidence="1" type="ORF">DESPIG_00662</name>
</gene>
<dbReference type="AlphaFoldDB" id="B6WRH1"/>
<evidence type="ECO:0000313" key="1">
    <source>
        <dbReference type="EMBL" id="EEB34389.1"/>
    </source>
</evidence>
<name>B6WRH1_9BACT</name>
<protein>
    <submittedName>
        <fullName evidence="1">Uncharacterized protein</fullName>
    </submittedName>
</protein>
<evidence type="ECO:0000313" key="2">
    <source>
        <dbReference type="Proteomes" id="UP000003676"/>
    </source>
</evidence>
<organism evidence="1 2">
    <name type="scientific">Desulfovibrio piger ATCC 29098</name>
    <dbReference type="NCBI Taxonomy" id="411464"/>
    <lineage>
        <taxon>Bacteria</taxon>
        <taxon>Pseudomonadati</taxon>
        <taxon>Thermodesulfobacteriota</taxon>
        <taxon>Desulfovibrionia</taxon>
        <taxon>Desulfovibrionales</taxon>
        <taxon>Desulfovibrionaceae</taxon>
        <taxon>Desulfovibrio</taxon>
    </lineage>
</organism>
<sequence>MPEAEAYLRAVPQGAAFFMVGQGTCRRSSCGDRQAAAAELIIPARFFLRSYR</sequence>
<proteinExistence type="predicted"/>
<reference evidence="1 2" key="2">
    <citation type="submission" date="2008-10" db="EMBL/GenBank/DDBJ databases">
        <authorList>
            <person name="Fulton L."/>
            <person name="Clifton S."/>
            <person name="Fulton B."/>
            <person name="Xu J."/>
            <person name="Minx P."/>
            <person name="Pepin K.H."/>
            <person name="Johnson M."/>
            <person name="Bhonagiri V."/>
            <person name="Nash W.E."/>
            <person name="Mardis E.R."/>
            <person name="Wilson R.K."/>
        </authorList>
    </citation>
    <scope>NUCLEOTIDE SEQUENCE [LARGE SCALE GENOMIC DNA]</scope>
    <source>
        <strain evidence="1 2">ATCC 29098</strain>
    </source>
</reference>
<accession>B6WRH1</accession>
<comment type="caution">
    <text evidence="1">The sequence shown here is derived from an EMBL/GenBank/DDBJ whole genome shotgun (WGS) entry which is preliminary data.</text>
</comment>
<dbReference type="Proteomes" id="UP000003676">
    <property type="component" value="Unassembled WGS sequence"/>
</dbReference>
<reference evidence="1 2" key="1">
    <citation type="submission" date="2008-10" db="EMBL/GenBank/DDBJ databases">
        <title>Draft genome sequence of Desulvovibrio piger (ATCC 29098).</title>
        <authorList>
            <person name="Sudarsanam P."/>
            <person name="Ley R."/>
            <person name="Guruge J."/>
            <person name="Turnbaugh P.J."/>
            <person name="Mahowald M."/>
            <person name="Liep D."/>
            <person name="Gordon J."/>
        </authorList>
    </citation>
    <scope>NUCLEOTIDE SEQUENCE [LARGE SCALE GENOMIC DNA]</scope>
    <source>
        <strain evidence="1 2">ATCC 29098</strain>
    </source>
</reference>
<dbReference type="HOGENOM" id="CLU_3079214_0_0_7"/>